<dbReference type="InterPro" id="IPR020843">
    <property type="entry name" value="ER"/>
</dbReference>
<evidence type="ECO:0000256" key="1">
    <source>
        <dbReference type="ARBA" id="ARBA00001947"/>
    </source>
</evidence>
<dbReference type="InterPro" id="IPR047109">
    <property type="entry name" value="CAD-like"/>
</dbReference>
<dbReference type="OrthoDB" id="1879366at2759"/>
<keyword evidence="8" id="KW-1185">Reference proteome</keyword>
<dbReference type="FunFam" id="3.40.50.720:FF:000022">
    <property type="entry name" value="Cinnamyl alcohol dehydrogenase"/>
    <property type="match status" value="1"/>
</dbReference>
<dbReference type="InterPro" id="IPR013154">
    <property type="entry name" value="ADH-like_N"/>
</dbReference>
<accession>A0A250XK71</accession>
<evidence type="ECO:0000313" key="8">
    <source>
        <dbReference type="Proteomes" id="UP000232323"/>
    </source>
</evidence>
<evidence type="ECO:0000313" key="7">
    <source>
        <dbReference type="EMBL" id="GAX83416.1"/>
    </source>
</evidence>
<keyword evidence="4" id="KW-0560">Oxidoreductase</keyword>
<dbReference type="EMBL" id="BEGY01000098">
    <property type="protein sequence ID" value="GAX83416.1"/>
    <property type="molecule type" value="Genomic_DNA"/>
</dbReference>
<keyword evidence="2 5" id="KW-0479">Metal-binding</keyword>
<name>A0A250XK71_9CHLO</name>
<dbReference type="Proteomes" id="UP000232323">
    <property type="component" value="Unassembled WGS sequence"/>
</dbReference>
<evidence type="ECO:0000256" key="4">
    <source>
        <dbReference type="ARBA" id="ARBA00023002"/>
    </source>
</evidence>
<organism evidence="7 8">
    <name type="scientific">Chlamydomonas eustigma</name>
    <dbReference type="NCBI Taxonomy" id="1157962"/>
    <lineage>
        <taxon>Eukaryota</taxon>
        <taxon>Viridiplantae</taxon>
        <taxon>Chlorophyta</taxon>
        <taxon>core chlorophytes</taxon>
        <taxon>Chlorophyceae</taxon>
        <taxon>CS clade</taxon>
        <taxon>Chlamydomonadales</taxon>
        <taxon>Chlamydomonadaceae</taxon>
        <taxon>Chlamydomonas</taxon>
    </lineage>
</organism>
<dbReference type="Pfam" id="PF08240">
    <property type="entry name" value="ADH_N"/>
    <property type="match status" value="1"/>
</dbReference>
<comment type="cofactor">
    <cofactor evidence="1 5">
        <name>Zn(2+)</name>
        <dbReference type="ChEBI" id="CHEBI:29105"/>
    </cofactor>
</comment>
<dbReference type="STRING" id="1157962.A0A250XK71"/>
<dbReference type="Gene3D" id="3.90.180.10">
    <property type="entry name" value="Medium-chain alcohol dehydrogenases, catalytic domain"/>
    <property type="match status" value="1"/>
</dbReference>
<dbReference type="SUPFAM" id="SSF51735">
    <property type="entry name" value="NAD(P)-binding Rossmann-fold domains"/>
    <property type="match status" value="1"/>
</dbReference>
<dbReference type="CDD" id="cd05283">
    <property type="entry name" value="CAD1"/>
    <property type="match status" value="1"/>
</dbReference>
<dbReference type="GO" id="GO:0016616">
    <property type="term" value="F:oxidoreductase activity, acting on the CH-OH group of donors, NAD or NADP as acceptor"/>
    <property type="evidence" value="ECO:0007669"/>
    <property type="project" value="InterPro"/>
</dbReference>
<protein>
    <recommendedName>
        <fullName evidence="6">Enoyl reductase (ER) domain-containing protein</fullName>
    </recommendedName>
</protein>
<dbReference type="InterPro" id="IPR036291">
    <property type="entry name" value="NAD(P)-bd_dom_sf"/>
</dbReference>
<dbReference type="PROSITE" id="PS00059">
    <property type="entry name" value="ADH_ZINC"/>
    <property type="match status" value="1"/>
</dbReference>
<keyword evidence="3 5" id="KW-0862">Zinc</keyword>
<dbReference type="SMART" id="SM00829">
    <property type="entry name" value="PKS_ER"/>
    <property type="match status" value="1"/>
</dbReference>
<dbReference type="InterPro" id="IPR002328">
    <property type="entry name" value="ADH_Zn_CS"/>
</dbReference>
<evidence type="ECO:0000259" key="6">
    <source>
        <dbReference type="SMART" id="SM00829"/>
    </source>
</evidence>
<evidence type="ECO:0000256" key="3">
    <source>
        <dbReference type="ARBA" id="ARBA00022833"/>
    </source>
</evidence>
<feature type="domain" description="Enoyl reductase (ER)" evidence="6">
    <location>
        <begin position="86"/>
        <end position="415"/>
    </location>
</feature>
<dbReference type="Gene3D" id="3.40.50.720">
    <property type="entry name" value="NAD(P)-binding Rossmann-like Domain"/>
    <property type="match status" value="1"/>
</dbReference>
<comment type="similarity">
    <text evidence="5">Belongs to the zinc-containing alcohol dehydrogenase family.</text>
</comment>
<dbReference type="Pfam" id="PF00107">
    <property type="entry name" value="ADH_zinc_N"/>
    <property type="match status" value="1"/>
</dbReference>
<dbReference type="InterPro" id="IPR013149">
    <property type="entry name" value="ADH-like_C"/>
</dbReference>
<dbReference type="AlphaFoldDB" id="A0A250XK71"/>
<sequence>MPRIKSAPDAKSLPREFALFTQLKPDASGNVDKETLATYQKLYGDVTATPKDEMSIEDFSALFSRPKVKADGDGNTLVMATHSADGKFSPYRINRRAVGDYDVKIQITHASICHTDIHNAYDEWHGSKYPMVPGHEIAGIVTEVGPKVTKFKPGDKAGVGCMVNSCKACQYCEDGEEQYCAGGFIATYNGTDKDGTTTYGGYSTNVVVVESFVLRIPDSLPLEGVAPLLCAGITVYSPLKYYGLDKPGMHIAVVGLGGLGAHAVRFAKAFGCKVTVISTSPSKEKEAKEQLGADHFLVSKDEEAMKAAAKSLDGILDTVSATHDLGQLLALLKTSGTMVCVGAPGVPPAMPTFAMLMRRLTVGGSLIGGIKQTQEMLEFCAQHNLVLPYETISADYVETAYQRILKSDVRYRFVINVQGTLVQ</sequence>
<dbReference type="GO" id="GO:0008270">
    <property type="term" value="F:zinc ion binding"/>
    <property type="evidence" value="ECO:0007669"/>
    <property type="project" value="InterPro"/>
</dbReference>
<dbReference type="SUPFAM" id="SSF50129">
    <property type="entry name" value="GroES-like"/>
    <property type="match status" value="1"/>
</dbReference>
<reference evidence="7 8" key="1">
    <citation type="submission" date="2017-08" db="EMBL/GenBank/DDBJ databases">
        <title>Acidophilic green algal genome provides insights into adaptation to an acidic environment.</title>
        <authorList>
            <person name="Hirooka S."/>
            <person name="Hirose Y."/>
            <person name="Kanesaki Y."/>
            <person name="Higuchi S."/>
            <person name="Fujiwara T."/>
            <person name="Onuma R."/>
            <person name="Era A."/>
            <person name="Ohbayashi R."/>
            <person name="Uzuka A."/>
            <person name="Nozaki H."/>
            <person name="Yoshikawa H."/>
            <person name="Miyagishima S.Y."/>
        </authorList>
    </citation>
    <scope>NUCLEOTIDE SEQUENCE [LARGE SCALE GENOMIC DNA]</scope>
    <source>
        <strain evidence="7 8">NIES-2499</strain>
    </source>
</reference>
<gene>
    <name evidence="7" type="ORF">CEUSTIGMA_g10841.t1</name>
</gene>
<proteinExistence type="inferred from homology"/>
<comment type="caution">
    <text evidence="7">The sequence shown here is derived from an EMBL/GenBank/DDBJ whole genome shotgun (WGS) entry which is preliminary data.</text>
</comment>
<evidence type="ECO:0000256" key="2">
    <source>
        <dbReference type="ARBA" id="ARBA00022723"/>
    </source>
</evidence>
<evidence type="ECO:0000256" key="5">
    <source>
        <dbReference type="RuleBase" id="RU361277"/>
    </source>
</evidence>
<dbReference type="InterPro" id="IPR011032">
    <property type="entry name" value="GroES-like_sf"/>
</dbReference>
<dbReference type="PANTHER" id="PTHR42683">
    <property type="entry name" value="ALDEHYDE REDUCTASE"/>
    <property type="match status" value="1"/>
</dbReference>